<dbReference type="Proteomes" id="UP000290932">
    <property type="component" value="Unassembled WGS sequence"/>
</dbReference>
<proteinExistence type="predicted"/>
<comment type="caution">
    <text evidence="1">The sequence shown here is derived from an EMBL/GenBank/DDBJ whole genome shotgun (WGS) entry which is preliminary data.</text>
</comment>
<accession>A0A498H1J8</accession>
<organism evidence="1 2">
    <name type="scientific">Methanoculleus taiwanensis</name>
    <dbReference type="NCBI Taxonomy" id="1550565"/>
    <lineage>
        <taxon>Archaea</taxon>
        <taxon>Methanobacteriati</taxon>
        <taxon>Methanobacteriota</taxon>
        <taxon>Stenosarchaea group</taxon>
        <taxon>Methanomicrobia</taxon>
        <taxon>Methanomicrobiales</taxon>
        <taxon>Methanomicrobiaceae</taxon>
        <taxon>Methanoculleus</taxon>
    </lineage>
</organism>
<protein>
    <submittedName>
        <fullName evidence="1">Uncharacterized protein</fullName>
    </submittedName>
</protein>
<keyword evidence="2" id="KW-1185">Reference proteome</keyword>
<evidence type="ECO:0000313" key="2">
    <source>
        <dbReference type="Proteomes" id="UP000290932"/>
    </source>
</evidence>
<dbReference type="EMBL" id="LHQS01000002">
    <property type="protein sequence ID" value="RXE56215.1"/>
    <property type="molecule type" value="Genomic_DNA"/>
</dbReference>
<sequence length="127" mass="14361">MYTMAADGAPNRLRPAADGEGWALPRLREPAEIVSDARWERRMAEPLPGLPDHWTFGRVEPGRCEFCDRERMVYRSREARANACQGRQAGETRRTFILQYLAPGICRRGFPASAAFRLPISGHDVAF</sequence>
<dbReference type="AlphaFoldDB" id="A0A498H1J8"/>
<reference evidence="1 2" key="1">
    <citation type="journal article" date="2015" name="Int. J. Syst. Evol. Microbiol.">
        <title>Methanoculleus taiwanensis sp. nov., a methanogen isolated from deep marine sediment at the deformation front area near Taiwan.</title>
        <authorList>
            <person name="Weng C.Y."/>
            <person name="Chen S.C."/>
            <person name="Lai M.C."/>
            <person name="Wu S.Y."/>
            <person name="Lin S."/>
            <person name="Yang T.F."/>
            <person name="Chen P.C."/>
        </authorList>
    </citation>
    <scope>NUCLEOTIDE SEQUENCE [LARGE SCALE GENOMIC DNA]</scope>
    <source>
        <strain evidence="1 2">CYW4</strain>
    </source>
</reference>
<name>A0A498H1J8_9EURY</name>
<gene>
    <name evidence="1" type="ORF">ABH15_08685</name>
</gene>
<evidence type="ECO:0000313" key="1">
    <source>
        <dbReference type="EMBL" id="RXE56215.1"/>
    </source>
</evidence>